<dbReference type="InterPro" id="IPR027417">
    <property type="entry name" value="P-loop_NTPase"/>
</dbReference>
<keyword evidence="13" id="KW-1185">Reference proteome</keyword>
<evidence type="ECO:0000256" key="2">
    <source>
        <dbReference type="ARBA" id="ARBA00022448"/>
    </source>
</evidence>
<dbReference type="Pfam" id="PF00005">
    <property type="entry name" value="ABC_tran"/>
    <property type="match status" value="1"/>
</dbReference>
<evidence type="ECO:0000259" key="10">
    <source>
        <dbReference type="PROSITE" id="PS50893"/>
    </source>
</evidence>
<dbReference type="OrthoDB" id="9787557at2"/>
<dbReference type="RefSeq" id="WP_067554958.1">
    <property type="nucleotide sequence ID" value="NZ_LPXN01000099.1"/>
</dbReference>
<dbReference type="GO" id="GO:0140359">
    <property type="term" value="F:ABC-type transporter activity"/>
    <property type="evidence" value="ECO:0007669"/>
    <property type="project" value="InterPro"/>
</dbReference>
<dbReference type="InterPro" id="IPR003593">
    <property type="entry name" value="AAA+_ATPase"/>
</dbReference>
<name>A0A154W749_9PROT</name>
<evidence type="ECO:0000256" key="6">
    <source>
        <dbReference type="ARBA" id="ARBA00022840"/>
    </source>
</evidence>
<dbReference type="PROSITE" id="PS50893">
    <property type="entry name" value="ABC_TRANSPORTER_2"/>
    <property type="match status" value="1"/>
</dbReference>
<dbReference type="GO" id="GO:0016887">
    <property type="term" value="F:ATP hydrolysis activity"/>
    <property type="evidence" value="ECO:0007669"/>
    <property type="project" value="InterPro"/>
</dbReference>
<dbReference type="GO" id="GO:0034040">
    <property type="term" value="F:ATPase-coupled lipid transmembrane transporter activity"/>
    <property type="evidence" value="ECO:0007669"/>
    <property type="project" value="TreeGrafter"/>
</dbReference>
<reference evidence="12 13" key="1">
    <citation type="submission" date="2015-12" db="EMBL/GenBank/DDBJ databases">
        <title>Genome sequence of Oceanibaculum pacificum MCCC 1A02656.</title>
        <authorList>
            <person name="Lu L."/>
            <person name="Lai Q."/>
            <person name="Shao Z."/>
            <person name="Qian P."/>
        </authorList>
    </citation>
    <scope>NUCLEOTIDE SEQUENCE [LARGE SCALE GENOMIC DNA]</scope>
    <source>
        <strain evidence="12 13">MCCC 1A02656</strain>
    </source>
</reference>
<evidence type="ECO:0000256" key="3">
    <source>
        <dbReference type="ARBA" id="ARBA00022475"/>
    </source>
</evidence>
<dbReference type="InterPro" id="IPR011527">
    <property type="entry name" value="ABC1_TM_dom"/>
</dbReference>
<comment type="caution">
    <text evidence="12">The sequence shown here is derived from an EMBL/GenBank/DDBJ whole genome shotgun (WGS) entry which is preliminary data.</text>
</comment>
<dbReference type="InterPro" id="IPR017871">
    <property type="entry name" value="ABC_transporter-like_CS"/>
</dbReference>
<feature type="domain" description="ABC transporter" evidence="10">
    <location>
        <begin position="755"/>
        <end position="987"/>
    </location>
</feature>
<evidence type="ECO:0000256" key="5">
    <source>
        <dbReference type="ARBA" id="ARBA00022741"/>
    </source>
</evidence>
<dbReference type="Proteomes" id="UP000076400">
    <property type="component" value="Unassembled WGS sequence"/>
</dbReference>
<feature type="transmembrane region" description="Helical" evidence="9">
    <location>
        <begin position="577"/>
        <end position="598"/>
    </location>
</feature>
<keyword evidence="6 12" id="KW-0067">ATP-binding</keyword>
<dbReference type="Gene3D" id="1.20.1560.10">
    <property type="entry name" value="ABC transporter type 1, transmembrane domain"/>
    <property type="match status" value="1"/>
</dbReference>
<organism evidence="12 13">
    <name type="scientific">Oceanibaculum pacificum</name>
    <dbReference type="NCBI Taxonomy" id="580166"/>
    <lineage>
        <taxon>Bacteria</taxon>
        <taxon>Pseudomonadati</taxon>
        <taxon>Pseudomonadota</taxon>
        <taxon>Alphaproteobacteria</taxon>
        <taxon>Rhodospirillales</taxon>
        <taxon>Oceanibaculaceae</taxon>
        <taxon>Oceanibaculum</taxon>
    </lineage>
</organism>
<dbReference type="STRING" id="580166.AUP43_07470"/>
<proteinExistence type="predicted"/>
<dbReference type="NCBIfam" id="TIGR03797">
    <property type="entry name" value="NHLM_micro_ABC2"/>
    <property type="match status" value="1"/>
</dbReference>
<dbReference type="PROSITE" id="PS00211">
    <property type="entry name" value="ABC_TRANSPORTER_1"/>
    <property type="match status" value="1"/>
</dbReference>
<dbReference type="InterPro" id="IPR039421">
    <property type="entry name" value="Type_1_exporter"/>
</dbReference>
<feature type="transmembrane region" description="Helical" evidence="9">
    <location>
        <begin position="659"/>
        <end position="680"/>
    </location>
</feature>
<dbReference type="InterPro" id="IPR022515">
    <property type="entry name" value="NHPM_micro_ABC2"/>
</dbReference>
<feature type="transmembrane region" description="Helical" evidence="9">
    <location>
        <begin position="471"/>
        <end position="495"/>
    </location>
</feature>
<dbReference type="Pfam" id="PF00664">
    <property type="entry name" value="ABC_membrane"/>
    <property type="match status" value="1"/>
</dbReference>
<evidence type="ECO:0000256" key="8">
    <source>
        <dbReference type="ARBA" id="ARBA00023136"/>
    </source>
</evidence>
<evidence type="ECO:0000256" key="1">
    <source>
        <dbReference type="ARBA" id="ARBA00004651"/>
    </source>
</evidence>
<feature type="transmembrane region" description="Helical" evidence="9">
    <location>
        <begin position="552"/>
        <end position="571"/>
    </location>
</feature>
<evidence type="ECO:0000313" key="13">
    <source>
        <dbReference type="Proteomes" id="UP000076400"/>
    </source>
</evidence>
<accession>A0A154W749</accession>
<dbReference type="Gene3D" id="3.40.50.300">
    <property type="entry name" value="P-loop containing nucleotide triphosphate hydrolases"/>
    <property type="match status" value="1"/>
</dbReference>
<dbReference type="SUPFAM" id="SSF90123">
    <property type="entry name" value="ABC transporter transmembrane region"/>
    <property type="match status" value="1"/>
</dbReference>
<dbReference type="InterPro" id="IPR036640">
    <property type="entry name" value="ABC1_TM_sf"/>
</dbReference>
<keyword evidence="7 9" id="KW-1133">Transmembrane helix</keyword>
<comment type="subcellular location">
    <subcellularLocation>
        <location evidence="1">Cell membrane</location>
        <topology evidence="1">Multi-pass membrane protein</topology>
    </subcellularLocation>
</comment>
<feature type="transmembrane region" description="Helical" evidence="9">
    <location>
        <begin position="438"/>
        <end position="459"/>
    </location>
</feature>
<feature type="domain" description="ABC transmembrane type-1" evidence="11">
    <location>
        <begin position="438"/>
        <end position="723"/>
    </location>
</feature>
<gene>
    <name evidence="12" type="ORF">AUP43_07470</name>
</gene>
<dbReference type="FunFam" id="3.40.50.300:FF:000299">
    <property type="entry name" value="ABC transporter ATP-binding protein/permease"/>
    <property type="match status" value="1"/>
</dbReference>
<evidence type="ECO:0000256" key="4">
    <source>
        <dbReference type="ARBA" id="ARBA00022692"/>
    </source>
</evidence>
<dbReference type="PROSITE" id="PS50929">
    <property type="entry name" value="ABC_TM1F"/>
    <property type="match status" value="1"/>
</dbReference>
<evidence type="ECO:0000256" key="7">
    <source>
        <dbReference type="ARBA" id="ARBA00022989"/>
    </source>
</evidence>
<sequence length="990" mass="107808">MTADPTALNYDSFDAELLAKIDGVKLSVGYHNPFLATDPGLVWLVLKGSVDIYAVPLSDGAVAGTGRHLMRIEAGELIFGMPPIEDDLAAPDGTDRRIGLRAVAIMGTELFRAPRRDLEQDDFDLIVVDWIDRWLTQLSEIVAPGSGARPTALLEAEPDIAHADGAVLAPQRGDVIWTRIEQGEALILGDEGLVLRPDGPLLPMAKNMGLTCRGQCVLSSVYTPTALFRGELWDNLDRFHHLVVHIVRDIRRRDLAVESERLEAKASANRGIFQHALSEIGGVLMGGESAVRAPGLSGNALLEAMMLVGHAVGIRIVAPRQRDERRLETPLADIARHSHIRVRRVVLLENWYRRDNGPLLAFLGPEKHPVALLPDGIAAYRMTDPATGRTVPVTAGIAEELSGEAYVLYRPFPAKALTLGELLRFGARGLKREFQMTAAMGMLAGLVALATPIATGYLFSSIVPRADIDMHLMVIAGLILAAFGTAAFTVTRSFAMLRIQARMDSSIQTAVWDRLLALPIPFFRAYSSGDLADRANGINAIREIMTGTVMQATLNAIFSLFSLALLFWYSWKLAAVAMGVVLLMLGISTALLIVQIPYQRKMIGLSGRLDGLVFQLLTGISKLRISGSEPRAFARWSEEFTHVNRLGYKLRYLNALQQMMVEIFPVIAAMILFAAIIWMLDQPAVAGQSRGFGIGDFLSFNAAFGQFSLAMMGLLGIANTMLAVVPLYERVKPILETLPEISADKADPGAIDGDIEFSRIIFHYDDSAPPVINDVSLTIESGSYVAFVGASGSGKSTLVRLLLGFEQPQSGGVYIDGKDLSGLDMMAVRRQIGVVLQNGRIMAGSIFDNIVGSLPLTLDDAWEAARMAGFAQDIEQMPMGMHTVLSDGAGTLSGGQRQRLMIARALVHKPRILILDEATSALDNQTQAIVNNSLAKMNMTRLVVAHRLSTIEHVDRIFVMRHGRIIESGDFNSLMALDGEFADLARRQIL</sequence>
<keyword evidence="3" id="KW-1003">Cell membrane</keyword>
<dbReference type="EMBL" id="LPXN01000099">
    <property type="protein sequence ID" value="KZD09301.1"/>
    <property type="molecule type" value="Genomic_DNA"/>
</dbReference>
<keyword evidence="5" id="KW-0547">Nucleotide-binding</keyword>
<dbReference type="GO" id="GO:0005886">
    <property type="term" value="C:plasma membrane"/>
    <property type="evidence" value="ECO:0007669"/>
    <property type="project" value="UniProtKB-SubCell"/>
</dbReference>
<evidence type="ECO:0000313" key="12">
    <source>
        <dbReference type="EMBL" id="KZD09301.1"/>
    </source>
</evidence>
<keyword evidence="8 9" id="KW-0472">Membrane</keyword>
<dbReference type="PANTHER" id="PTHR24221">
    <property type="entry name" value="ATP-BINDING CASSETTE SUB-FAMILY B"/>
    <property type="match status" value="1"/>
</dbReference>
<protein>
    <submittedName>
        <fullName evidence="12">ATP-binding protein</fullName>
    </submittedName>
</protein>
<keyword evidence="2" id="KW-0813">Transport</keyword>
<dbReference type="SUPFAM" id="SSF52540">
    <property type="entry name" value="P-loop containing nucleoside triphosphate hydrolases"/>
    <property type="match status" value="1"/>
</dbReference>
<dbReference type="PANTHER" id="PTHR24221:SF654">
    <property type="entry name" value="ATP-BINDING CASSETTE SUB-FAMILY B MEMBER 6"/>
    <property type="match status" value="1"/>
</dbReference>
<dbReference type="AlphaFoldDB" id="A0A154W749"/>
<evidence type="ECO:0000256" key="9">
    <source>
        <dbReference type="SAM" id="Phobius"/>
    </source>
</evidence>
<dbReference type="SMART" id="SM00382">
    <property type="entry name" value="AAA"/>
    <property type="match status" value="1"/>
</dbReference>
<dbReference type="GO" id="GO:0005524">
    <property type="term" value="F:ATP binding"/>
    <property type="evidence" value="ECO:0007669"/>
    <property type="project" value="UniProtKB-KW"/>
</dbReference>
<dbReference type="InterPro" id="IPR003439">
    <property type="entry name" value="ABC_transporter-like_ATP-bd"/>
</dbReference>
<keyword evidence="4 9" id="KW-0812">Transmembrane</keyword>
<evidence type="ECO:0000259" key="11">
    <source>
        <dbReference type="PROSITE" id="PS50929"/>
    </source>
</evidence>
<feature type="transmembrane region" description="Helical" evidence="9">
    <location>
        <begin position="700"/>
        <end position="725"/>
    </location>
</feature>